<dbReference type="Pfam" id="PF13424">
    <property type="entry name" value="TPR_12"/>
    <property type="match status" value="1"/>
</dbReference>
<evidence type="ECO:0000313" key="6">
    <source>
        <dbReference type="EMBL" id="KAB8167943.1"/>
    </source>
</evidence>
<sequence length="621" mass="69645">MGWAGDGAIRGDIAPGRRGSGWLQEPDRSDSGNRRAVSLLVAALFGRGPEFWPSYEEVRHGARLCELLGNHLPAIELVATQIMPSRLRETHEELLALAGPVGRQSRGNRAGKSRIDPMNLALDWCYSKLSHRERTVMSRIAVLGTEFDPEAVVAVCVDRNLSDESVLAALNTLESRTLIRRRHSDSEKIYFRQSEAAVAHGIERLRENQDYFPAHRALVEWLWSRAERLTHVCMLSRAENEWFAVRVNYLAIAVEFTWNHTRDDHRHDILAALLASLWLHTERQHDGKRLIQRALTRDARSPYRSDLLVHGLWFSEVDDDSQRILQTMYEAVQSAREARQDSSMVRALNSLANAYAAVHDYDAAQRYFVESMDLARQLDDEFSLAVCSHMYAMFLVGLGKFQEAADAVSVTTERFEAEANPFQRASYRFVLGAIELASGRIDAAESFMVSSLGIFVATDPSICYPIEGLALVAADRGQARRCVALLAATAQLRDTGRASTRVPDWWSRNLDEAKAASLAQLDEADAWDTEERARGLTPQQLIDYAVERGDRSLVPEPTALTYREHEVAVQVAKGLSNRQISAYLHIAESTVSSHIKRIYAKLGIRSRTQLAAWIAAHTKAS</sequence>
<comment type="caution">
    <text evidence="6">The sequence shown here is derived from an EMBL/GenBank/DDBJ whole genome shotgun (WGS) entry which is preliminary data.</text>
</comment>
<dbReference type="InterPro" id="IPR016032">
    <property type="entry name" value="Sig_transdc_resp-reg_C-effctor"/>
</dbReference>
<dbReference type="OrthoDB" id="134933at2"/>
<keyword evidence="2" id="KW-0238">DNA-binding</keyword>
<name>A0A5N6AIP9_9ACTN</name>
<feature type="domain" description="HTH luxR-type" evidence="5">
    <location>
        <begin position="553"/>
        <end position="618"/>
    </location>
</feature>
<dbReference type="PANTHER" id="PTHR44688">
    <property type="entry name" value="DNA-BINDING TRANSCRIPTIONAL ACTIVATOR DEVR_DOSR"/>
    <property type="match status" value="1"/>
</dbReference>
<dbReference type="AlphaFoldDB" id="A0A5N6AIP9"/>
<proteinExistence type="predicted"/>
<dbReference type="PROSITE" id="PS00622">
    <property type="entry name" value="HTH_LUXR_1"/>
    <property type="match status" value="1"/>
</dbReference>
<dbReference type="PANTHER" id="PTHR44688:SF16">
    <property type="entry name" value="DNA-BINDING TRANSCRIPTIONAL ACTIVATOR DEVR_DOSR"/>
    <property type="match status" value="1"/>
</dbReference>
<dbReference type="InterPro" id="IPR000792">
    <property type="entry name" value="Tscrpt_reg_LuxR_C"/>
</dbReference>
<evidence type="ECO:0000313" key="7">
    <source>
        <dbReference type="Proteomes" id="UP000314251"/>
    </source>
</evidence>
<reference evidence="6" key="1">
    <citation type="submission" date="2019-10" db="EMBL/GenBank/DDBJ databases">
        <title>Nonomuraea sp. nov., isolated from Phyllanthus amarus.</title>
        <authorList>
            <person name="Klykleung N."/>
            <person name="Tanasupawat S."/>
        </authorList>
    </citation>
    <scope>NUCLEOTIDE SEQUENCE [LARGE SCALE GENOMIC DNA]</scope>
    <source>
        <strain evidence="6">3MP-10</strain>
    </source>
</reference>
<keyword evidence="7" id="KW-1185">Reference proteome</keyword>
<dbReference type="PRINTS" id="PR00038">
    <property type="entry name" value="HTHLUXR"/>
</dbReference>
<dbReference type="SUPFAM" id="SSF48452">
    <property type="entry name" value="TPR-like"/>
    <property type="match status" value="1"/>
</dbReference>
<evidence type="ECO:0000256" key="4">
    <source>
        <dbReference type="SAM" id="MobiDB-lite"/>
    </source>
</evidence>
<gene>
    <name evidence="6" type="ORF">FH607_008200</name>
</gene>
<evidence type="ECO:0000259" key="5">
    <source>
        <dbReference type="PROSITE" id="PS50043"/>
    </source>
</evidence>
<protein>
    <submittedName>
        <fullName evidence="6">Tetratricopeptide repeat protein</fullName>
    </submittedName>
</protein>
<dbReference type="InterPro" id="IPR036388">
    <property type="entry name" value="WH-like_DNA-bd_sf"/>
</dbReference>
<dbReference type="CDD" id="cd06170">
    <property type="entry name" value="LuxR_C_like"/>
    <property type="match status" value="1"/>
</dbReference>
<organism evidence="6 7">
    <name type="scientific">Streptomyces mimosae</name>
    <dbReference type="NCBI Taxonomy" id="2586635"/>
    <lineage>
        <taxon>Bacteria</taxon>
        <taxon>Bacillati</taxon>
        <taxon>Actinomycetota</taxon>
        <taxon>Actinomycetes</taxon>
        <taxon>Kitasatosporales</taxon>
        <taxon>Streptomycetaceae</taxon>
        <taxon>Streptomyces</taxon>
    </lineage>
</organism>
<dbReference type="SUPFAM" id="SSF46894">
    <property type="entry name" value="C-terminal effector domain of the bipartite response regulators"/>
    <property type="match status" value="1"/>
</dbReference>
<dbReference type="GO" id="GO:0003677">
    <property type="term" value="F:DNA binding"/>
    <property type="evidence" value="ECO:0007669"/>
    <property type="project" value="UniProtKB-KW"/>
</dbReference>
<dbReference type="Proteomes" id="UP000314251">
    <property type="component" value="Unassembled WGS sequence"/>
</dbReference>
<feature type="region of interest" description="Disordered" evidence="4">
    <location>
        <begin position="11"/>
        <end position="31"/>
    </location>
</feature>
<evidence type="ECO:0000256" key="2">
    <source>
        <dbReference type="ARBA" id="ARBA00023125"/>
    </source>
</evidence>
<dbReference type="EMBL" id="VDLY02000004">
    <property type="protein sequence ID" value="KAB8167943.1"/>
    <property type="molecule type" value="Genomic_DNA"/>
</dbReference>
<dbReference type="Pfam" id="PF00196">
    <property type="entry name" value="GerE"/>
    <property type="match status" value="1"/>
</dbReference>
<evidence type="ECO:0000256" key="3">
    <source>
        <dbReference type="ARBA" id="ARBA00023163"/>
    </source>
</evidence>
<keyword evidence="3" id="KW-0804">Transcription</keyword>
<evidence type="ECO:0000256" key="1">
    <source>
        <dbReference type="ARBA" id="ARBA00023015"/>
    </source>
</evidence>
<dbReference type="Gene3D" id="1.25.40.10">
    <property type="entry name" value="Tetratricopeptide repeat domain"/>
    <property type="match status" value="1"/>
</dbReference>
<dbReference type="PROSITE" id="PS50043">
    <property type="entry name" value="HTH_LUXR_2"/>
    <property type="match status" value="1"/>
</dbReference>
<dbReference type="SMART" id="SM00421">
    <property type="entry name" value="HTH_LUXR"/>
    <property type="match status" value="1"/>
</dbReference>
<dbReference type="Gene3D" id="1.10.10.10">
    <property type="entry name" value="Winged helix-like DNA-binding domain superfamily/Winged helix DNA-binding domain"/>
    <property type="match status" value="1"/>
</dbReference>
<dbReference type="GO" id="GO:0006355">
    <property type="term" value="P:regulation of DNA-templated transcription"/>
    <property type="evidence" value="ECO:0007669"/>
    <property type="project" value="InterPro"/>
</dbReference>
<accession>A0A5N6AIP9</accession>
<dbReference type="InterPro" id="IPR011990">
    <property type="entry name" value="TPR-like_helical_dom_sf"/>
</dbReference>
<keyword evidence="1" id="KW-0805">Transcription regulation</keyword>